<dbReference type="GO" id="GO:0016887">
    <property type="term" value="F:ATP hydrolysis activity"/>
    <property type="evidence" value="ECO:0007669"/>
    <property type="project" value="InterPro"/>
</dbReference>
<organism evidence="3">
    <name type="scientific">marine sediment metagenome</name>
    <dbReference type="NCBI Taxonomy" id="412755"/>
    <lineage>
        <taxon>unclassified sequences</taxon>
        <taxon>metagenomes</taxon>
        <taxon>ecological metagenomes</taxon>
    </lineage>
</organism>
<feature type="domain" description="ABC transporter" evidence="2">
    <location>
        <begin position="1"/>
        <end position="198"/>
    </location>
</feature>
<dbReference type="InterPro" id="IPR050093">
    <property type="entry name" value="ABC_SmlMolc_Importer"/>
</dbReference>
<evidence type="ECO:0000259" key="2">
    <source>
        <dbReference type="PROSITE" id="PS50893"/>
    </source>
</evidence>
<name>X0U126_9ZZZZ</name>
<dbReference type="InterPro" id="IPR017871">
    <property type="entry name" value="ABC_transporter-like_CS"/>
</dbReference>
<dbReference type="GO" id="GO:0005524">
    <property type="term" value="F:ATP binding"/>
    <property type="evidence" value="ECO:0007669"/>
    <property type="project" value="InterPro"/>
</dbReference>
<dbReference type="PANTHER" id="PTHR42781">
    <property type="entry name" value="SPERMIDINE/PUTRESCINE IMPORT ATP-BINDING PROTEIN POTA"/>
    <property type="match status" value="1"/>
</dbReference>
<dbReference type="Gene3D" id="3.40.50.300">
    <property type="entry name" value="P-loop containing nucleotide triphosphate hydrolases"/>
    <property type="match status" value="1"/>
</dbReference>
<dbReference type="EMBL" id="BARS01012455">
    <property type="protein sequence ID" value="GAF99234.1"/>
    <property type="molecule type" value="Genomic_DNA"/>
</dbReference>
<comment type="caution">
    <text evidence="3">The sequence shown here is derived from an EMBL/GenBank/DDBJ whole genome shotgun (WGS) entry which is preliminary data.</text>
</comment>
<dbReference type="SUPFAM" id="SSF52540">
    <property type="entry name" value="P-loop containing nucleoside triphosphate hydrolases"/>
    <property type="match status" value="1"/>
</dbReference>
<reference evidence="3" key="1">
    <citation type="journal article" date="2014" name="Front. Microbiol.">
        <title>High frequency of phylogenetically diverse reductive dehalogenase-homologous genes in deep subseafloor sedimentary metagenomes.</title>
        <authorList>
            <person name="Kawai M."/>
            <person name="Futagami T."/>
            <person name="Toyoda A."/>
            <person name="Takaki Y."/>
            <person name="Nishi S."/>
            <person name="Hori S."/>
            <person name="Arai W."/>
            <person name="Tsubouchi T."/>
            <person name="Morono Y."/>
            <person name="Uchiyama I."/>
            <person name="Ito T."/>
            <person name="Fujiyama A."/>
            <person name="Inagaki F."/>
            <person name="Takami H."/>
        </authorList>
    </citation>
    <scope>NUCLEOTIDE SEQUENCE</scope>
    <source>
        <strain evidence="3">Expedition CK06-06</strain>
    </source>
</reference>
<protein>
    <recommendedName>
        <fullName evidence="2">ABC transporter domain-containing protein</fullName>
    </recommendedName>
</protein>
<dbReference type="AlphaFoldDB" id="X0U126"/>
<dbReference type="PANTHER" id="PTHR42781:SF9">
    <property type="entry name" value="AMINO ACID ABC TRANSPORTER, ATP-BINDING PROTEIN-RELATED"/>
    <property type="match status" value="1"/>
</dbReference>
<dbReference type="PROSITE" id="PS50893">
    <property type="entry name" value="ABC_TRANSPORTER_2"/>
    <property type="match status" value="1"/>
</dbReference>
<dbReference type="InterPro" id="IPR027417">
    <property type="entry name" value="P-loop_NTPase"/>
</dbReference>
<dbReference type="InterPro" id="IPR003439">
    <property type="entry name" value="ABC_transporter-like_ATP-bd"/>
</dbReference>
<gene>
    <name evidence="3" type="ORF">S01H1_22170</name>
</gene>
<feature type="non-terminal residue" evidence="3">
    <location>
        <position position="217"/>
    </location>
</feature>
<dbReference type="PROSITE" id="PS00211">
    <property type="entry name" value="ABC_TRANSPORTER_1"/>
    <property type="match status" value="1"/>
</dbReference>
<feature type="non-terminal residue" evidence="3">
    <location>
        <position position="1"/>
    </location>
</feature>
<evidence type="ECO:0000256" key="1">
    <source>
        <dbReference type="ARBA" id="ARBA00022448"/>
    </source>
</evidence>
<proteinExistence type="predicted"/>
<evidence type="ECO:0000313" key="3">
    <source>
        <dbReference type="EMBL" id="GAF99234.1"/>
    </source>
</evidence>
<accession>X0U126</accession>
<dbReference type="Pfam" id="PF00005">
    <property type="entry name" value="ABC_tran"/>
    <property type="match status" value="1"/>
</dbReference>
<sequence length="217" mass="24054">AGKTTLLRIIDLLEVPSAGEIYFAGQCIARSGKQRLEIRRRMSFIHQKPQVFNLSVYDNVACGLRWRGEEKDRIAEKVDHILEMVGLKGYKNRNARTLSGGEAQRVALARSLVLEPEVLLLDEPTANLDPVSTAKIEQLISYVATQRNTTMIMATHDMSQGQQLADRIGVLLDGRLVQTGNATDIFRSPQNEEVAHFVGMENIIEGVIIANNEGIAT</sequence>
<keyword evidence="1" id="KW-0813">Transport</keyword>